<feature type="transmembrane region" description="Helical" evidence="1">
    <location>
        <begin position="85"/>
        <end position="104"/>
    </location>
</feature>
<protein>
    <recommendedName>
        <fullName evidence="2">DZANK-type domain-containing protein</fullName>
    </recommendedName>
</protein>
<dbReference type="OrthoDB" id="2971050at2"/>
<dbReference type="AlphaFoldDB" id="A0A1W5ZSZ8"/>
<reference evidence="3 4" key="1">
    <citation type="submission" date="2017-04" db="EMBL/GenBank/DDBJ databases">
        <title>The whole genome sequencing and assembly of Halobacillus mangrovi strain.</title>
        <authorList>
            <person name="Lee S.-J."/>
            <person name="Park M.-K."/>
            <person name="Kim J.-Y."/>
            <person name="Lee Y.-J."/>
            <person name="Yi H."/>
            <person name="Bahn Y.-S."/>
            <person name="Kim J.F."/>
            <person name="Lee D.-W."/>
        </authorList>
    </citation>
    <scope>NUCLEOTIDE SEQUENCE [LARGE SCALE GENOMIC DNA]</scope>
    <source>
        <strain evidence="3 4">KTB 131</strain>
    </source>
</reference>
<dbReference type="InterPro" id="IPR025874">
    <property type="entry name" value="DZR"/>
</dbReference>
<feature type="domain" description="DZANK-type" evidence="2">
    <location>
        <begin position="23"/>
        <end position="64"/>
    </location>
</feature>
<dbReference type="STRING" id="402384.HM131_06140"/>
<dbReference type="SUPFAM" id="SSF54427">
    <property type="entry name" value="NTF2-like"/>
    <property type="match status" value="1"/>
</dbReference>
<dbReference type="InterPro" id="IPR032710">
    <property type="entry name" value="NTF2-like_dom_sf"/>
</dbReference>
<evidence type="ECO:0000313" key="4">
    <source>
        <dbReference type="Proteomes" id="UP000192527"/>
    </source>
</evidence>
<name>A0A1W5ZSZ8_9BACI</name>
<keyword evidence="1" id="KW-0472">Membrane</keyword>
<dbReference type="EMBL" id="CP020772">
    <property type="protein sequence ID" value="ARI76440.1"/>
    <property type="molecule type" value="Genomic_DNA"/>
</dbReference>
<dbReference type="Proteomes" id="UP000192527">
    <property type="component" value="Chromosome"/>
</dbReference>
<proteinExistence type="predicted"/>
<sequence length="213" mass="24415">MWRVTHSRVCFFFRKRRTLMKPCVACGEELEEKKKFCNRCGAQQECLDCGYSLEGEARFCPECGAAILTREDQVIHEAGFRKIPTFAWVIGVIAIVAIILQLFYSNTNAFQSLMTPEQTVRNFFNDFADGEMEDASDYLHSDIKRDFVYGAEGFAPPNASVRIVDIQKEQSGDFATVDVKVNIYPEPYYEDNPVNVIAELERVDGKWLIYDMN</sequence>
<organism evidence="3 4">
    <name type="scientific">Halobacillus mangrovi</name>
    <dbReference type="NCBI Taxonomy" id="402384"/>
    <lineage>
        <taxon>Bacteria</taxon>
        <taxon>Bacillati</taxon>
        <taxon>Bacillota</taxon>
        <taxon>Bacilli</taxon>
        <taxon>Bacillales</taxon>
        <taxon>Bacillaceae</taxon>
        <taxon>Halobacillus</taxon>
    </lineage>
</organism>
<keyword evidence="1" id="KW-0812">Transmembrane</keyword>
<keyword evidence="1" id="KW-1133">Transmembrane helix</keyword>
<dbReference type="Pfam" id="PF12773">
    <property type="entry name" value="DZR"/>
    <property type="match status" value="1"/>
</dbReference>
<gene>
    <name evidence="3" type="ORF">HM131_06140</name>
</gene>
<dbReference type="KEGG" id="hmn:HM131_06140"/>
<evidence type="ECO:0000256" key="1">
    <source>
        <dbReference type="SAM" id="Phobius"/>
    </source>
</evidence>
<evidence type="ECO:0000313" key="3">
    <source>
        <dbReference type="EMBL" id="ARI76440.1"/>
    </source>
</evidence>
<evidence type="ECO:0000259" key="2">
    <source>
        <dbReference type="Pfam" id="PF12773"/>
    </source>
</evidence>
<keyword evidence="4" id="KW-1185">Reference proteome</keyword>
<accession>A0A1W5ZSZ8</accession>